<dbReference type="GeneID" id="33059753"/>
<organism evidence="4 5">
    <name type="scientific">Psychrobacter alimentarius</name>
    <dbReference type="NCBI Taxonomy" id="261164"/>
    <lineage>
        <taxon>Bacteria</taxon>
        <taxon>Pseudomonadati</taxon>
        <taxon>Pseudomonadota</taxon>
        <taxon>Gammaproteobacteria</taxon>
        <taxon>Moraxellales</taxon>
        <taxon>Moraxellaceae</taxon>
        <taxon>Psychrobacter</taxon>
    </lineage>
</organism>
<dbReference type="CDD" id="cd04301">
    <property type="entry name" value="NAT_SF"/>
    <property type="match status" value="1"/>
</dbReference>
<evidence type="ECO:0000313" key="5">
    <source>
        <dbReference type="Proteomes" id="UP000076104"/>
    </source>
</evidence>
<keyword evidence="1" id="KW-0808">Transferase</keyword>
<reference evidence="4 5" key="1">
    <citation type="submission" date="2016-03" db="EMBL/GenBank/DDBJ databases">
        <title>Genome sequencing of Psychrobacter alimentarius PAMC 27889.</title>
        <authorList>
            <person name="Lee J."/>
            <person name="Kim O.-S."/>
        </authorList>
    </citation>
    <scope>NUCLEOTIDE SEQUENCE [LARGE SCALE GENOMIC DNA]</scope>
    <source>
        <strain evidence="4 5">PAMC 27889</strain>
    </source>
</reference>
<proteinExistence type="predicted"/>
<feature type="domain" description="N-acetyltransferase" evidence="3">
    <location>
        <begin position="6"/>
        <end position="150"/>
    </location>
</feature>
<keyword evidence="2" id="KW-0012">Acyltransferase</keyword>
<dbReference type="Pfam" id="PF00583">
    <property type="entry name" value="Acetyltransf_1"/>
    <property type="match status" value="1"/>
</dbReference>
<dbReference type="Proteomes" id="UP000076104">
    <property type="component" value="Chromosome"/>
</dbReference>
<dbReference type="PANTHER" id="PTHR10545">
    <property type="entry name" value="DIAMINE N-ACETYLTRANSFERASE"/>
    <property type="match status" value="1"/>
</dbReference>
<evidence type="ECO:0000259" key="3">
    <source>
        <dbReference type="PROSITE" id="PS51186"/>
    </source>
</evidence>
<dbReference type="InterPro" id="IPR051016">
    <property type="entry name" value="Diverse_Substrate_AcTransf"/>
</dbReference>
<dbReference type="PROSITE" id="PS51186">
    <property type="entry name" value="GNAT"/>
    <property type="match status" value="1"/>
</dbReference>
<evidence type="ECO:0000256" key="2">
    <source>
        <dbReference type="ARBA" id="ARBA00023315"/>
    </source>
</evidence>
<gene>
    <name evidence="4" type="ORF">A3K91_1733</name>
</gene>
<dbReference type="SUPFAM" id="SSF55729">
    <property type="entry name" value="Acyl-CoA N-acyltransferases (Nat)"/>
    <property type="match status" value="1"/>
</dbReference>
<evidence type="ECO:0000313" key="4">
    <source>
        <dbReference type="EMBL" id="AMT97331.1"/>
    </source>
</evidence>
<keyword evidence="5" id="KW-1185">Reference proteome</keyword>
<sequence length="150" mass="17275">MQNTSIKIAPLSQTDYSLWLVLWERYLSFYETTLPTHTTEATWDNLLNQDIAIYGFGAWINDTLVGITHVVLHPNTWNTSDCCYLEDLYVSDNARGQGAGRALIEYVYNFAAQKNCNRVYWTTQEGNSAARKLYDVIATQTDMVQYRKNL</sequence>
<dbReference type="Gene3D" id="3.40.630.30">
    <property type="match status" value="1"/>
</dbReference>
<accession>A0ABN4N340</accession>
<dbReference type="PANTHER" id="PTHR10545:SF42">
    <property type="entry name" value="ACETYLTRANSFERASE"/>
    <property type="match status" value="1"/>
</dbReference>
<protein>
    <submittedName>
        <fullName evidence="4">GCN5 family acetyltransferase</fullName>
    </submittedName>
</protein>
<dbReference type="RefSeq" id="WP_062844905.1">
    <property type="nucleotide sequence ID" value="NZ_CP014945.1"/>
</dbReference>
<dbReference type="InterPro" id="IPR000182">
    <property type="entry name" value="GNAT_dom"/>
</dbReference>
<name>A0ABN4N340_9GAMM</name>
<dbReference type="InterPro" id="IPR016181">
    <property type="entry name" value="Acyl_CoA_acyltransferase"/>
</dbReference>
<dbReference type="EMBL" id="CP014945">
    <property type="protein sequence ID" value="AMT97331.1"/>
    <property type="molecule type" value="Genomic_DNA"/>
</dbReference>
<evidence type="ECO:0000256" key="1">
    <source>
        <dbReference type="ARBA" id="ARBA00022679"/>
    </source>
</evidence>